<dbReference type="Proteomes" id="UP001139559">
    <property type="component" value="Unassembled WGS sequence"/>
</dbReference>
<keyword evidence="1" id="KW-0472">Membrane</keyword>
<protein>
    <submittedName>
        <fullName evidence="2">Uncharacterized protein</fullName>
    </submittedName>
</protein>
<keyword evidence="3" id="KW-1185">Reference proteome</keyword>
<gene>
    <name evidence="2" type="ORF">KP803_00245</name>
</gene>
<name>A0A9X2BFD2_9VIBR</name>
<accession>A0A9X2BFD2</accession>
<dbReference type="AlphaFoldDB" id="A0A9X2BFD2"/>
<feature type="transmembrane region" description="Helical" evidence="1">
    <location>
        <begin position="184"/>
        <end position="204"/>
    </location>
</feature>
<evidence type="ECO:0000313" key="2">
    <source>
        <dbReference type="EMBL" id="MCK6261696.1"/>
    </source>
</evidence>
<sequence length="221" mass="25887">MQERMMNDKERYLMERMEKDAYLLRRKDLFERQERMFNILPKLLVPMIFLFMVMMLVEPAQKLMTQYERILAAEASGMERLPDLRNQIDVLEKQLVSLSSKSIESRIATIEKSIEVGDIDVTEVATLQKLKADFEVLNSYMFTDPTDLVELKTLQRDYKELKESISSYVHKDVVARELSFLTNLFYTILAFLGILISIVGTSWYTTTKKLKSLNSEVEKET</sequence>
<comment type="caution">
    <text evidence="2">The sequence shown here is derived from an EMBL/GenBank/DDBJ whole genome shotgun (WGS) entry which is preliminary data.</text>
</comment>
<keyword evidence="1" id="KW-1133">Transmembrane helix</keyword>
<reference evidence="2" key="1">
    <citation type="submission" date="2021-11" db="EMBL/GenBank/DDBJ databases">
        <title>Vibrio ZSDE26 sp. nov. and Vibrio ZSDZ34 sp. nov., isolated from coastal seawater in Qingdao.</title>
        <authorList>
            <person name="Zhang P."/>
        </authorList>
    </citation>
    <scope>NUCLEOTIDE SEQUENCE</scope>
    <source>
        <strain evidence="2">ZSDE26</strain>
    </source>
</reference>
<feature type="transmembrane region" description="Helical" evidence="1">
    <location>
        <begin position="36"/>
        <end position="57"/>
    </location>
</feature>
<evidence type="ECO:0000256" key="1">
    <source>
        <dbReference type="SAM" id="Phobius"/>
    </source>
</evidence>
<evidence type="ECO:0000313" key="3">
    <source>
        <dbReference type="Proteomes" id="UP001139559"/>
    </source>
</evidence>
<organism evidence="2 3">
    <name type="scientific">Vibrio amylolyticus</name>
    <dbReference type="NCBI Taxonomy" id="2847292"/>
    <lineage>
        <taxon>Bacteria</taxon>
        <taxon>Pseudomonadati</taxon>
        <taxon>Pseudomonadota</taxon>
        <taxon>Gammaproteobacteria</taxon>
        <taxon>Vibrionales</taxon>
        <taxon>Vibrionaceae</taxon>
        <taxon>Vibrio</taxon>
    </lineage>
</organism>
<proteinExistence type="predicted"/>
<dbReference type="RefSeq" id="WP_248006824.1">
    <property type="nucleotide sequence ID" value="NZ_JAJHVV010000001.1"/>
</dbReference>
<dbReference type="EMBL" id="JAJHVV010000001">
    <property type="protein sequence ID" value="MCK6261696.1"/>
    <property type="molecule type" value="Genomic_DNA"/>
</dbReference>
<keyword evidence="1" id="KW-0812">Transmembrane</keyword>